<gene>
    <name evidence="11" type="ORF">C8P64_3195</name>
</gene>
<evidence type="ECO:0000256" key="6">
    <source>
        <dbReference type="ARBA" id="ARBA00022676"/>
    </source>
</evidence>
<comment type="catalytic activity">
    <reaction evidence="9">
        <text>a lipid X + a UDP-2-N,3-O-bis[(3R)-3-hydroxyacyl]-alpha-D-glucosamine = a lipid A disaccharide + UDP + H(+)</text>
        <dbReference type="Rhea" id="RHEA:67828"/>
        <dbReference type="ChEBI" id="CHEBI:15378"/>
        <dbReference type="ChEBI" id="CHEBI:58223"/>
        <dbReference type="ChEBI" id="CHEBI:137748"/>
        <dbReference type="ChEBI" id="CHEBI:176338"/>
        <dbReference type="ChEBI" id="CHEBI:176343"/>
        <dbReference type="EC" id="2.4.1.182"/>
    </reaction>
</comment>
<dbReference type="InterPro" id="IPR003835">
    <property type="entry name" value="Glyco_trans_19"/>
</dbReference>
<dbReference type="PANTHER" id="PTHR30372">
    <property type="entry name" value="LIPID-A-DISACCHARIDE SYNTHASE"/>
    <property type="match status" value="1"/>
</dbReference>
<organism evidence="11 12">
    <name type="scientific">Christiangramia gaetbulicola</name>
    <dbReference type="NCBI Taxonomy" id="703340"/>
    <lineage>
        <taxon>Bacteria</taxon>
        <taxon>Pseudomonadati</taxon>
        <taxon>Bacteroidota</taxon>
        <taxon>Flavobacteriia</taxon>
        <taxon>Flavobacteriales</taxon>
        <taxon>Flavobacteriaceae</taxon>
        <taxon>Christiangramia</taxon>
    </lineage>
</organism>
<dbReference type="GO" id="GO:0016020">
    <property type="term" value="C:membrane"/>
    <property type="evidence" value="ECO:0007669"/>
    <property type="project" value="GOC"/>
</dbReference>
<dbReference type="GO" id="GO:0008915">
    <property type="term" value="F:lipid-A-disaccharide synthase activity"/>
    <property type="evidence" value="ECO:0007669"/>
    <property type="project" value="UniProtKB-UniRule"/>
</dbReference>
<evidence type="ECO:0000313" key="11">
    <source>
        <dbReference type="EMBL" id="PTX41695.1"/>
    </source>
</evidence>
<evidence type="ECO:0000256" key="4">
    <source>
        <dbReference type="ARBA" id="ARBA00022516"/>
    </source>
</evidence>
<name>A0A2T6ACZ6_9FLAO</name>
<comment type="caution">
    <text evidence="11">The sequence shown here is derived from an EMBL/GenBank/DDBJ whole genome shotgun (WGS) entry which is preliminary data.</text>
</comment>
<keyword evidence="4" id="KW-0444">Lipid biosynthesis</keyword>
<keyword evidence="7" id="KW-0808">Transferase</keyword>
<dbReference type="SUPFAM" id="SSF53756">
    <property type="entry name" value="UDP-Glycosyltransferase/glycogen phosphorylase"/>
    <property type="match status" value="1"/>
</dbReference>
<evidence type="ECO:0000256" key="1">
    <source>
        <dbReference type="ARBA" id="ARBA00002056"/>
    </source>
</evidence>
<dbReference type="RefSeq" id="WP_108173067.1">
    <property type="nucleotide sequence ID" value="NZ_QBKQ01000004.1"/>
</dbReference>
<evidence type="ECO:0000256" key="2">
    <source>
        <dbReference type="ARBA" id="ARBA00012687"/>
    </source>
</evidence>
<keyword evidence="6" id="KW-0328">Glycosyltransferase</keyword>
<keyword evidence="12" id="KW-1185">Reference proteome</keyword>
<dbReference type="GO" id="GO:0005543">
    <property type="term" value="F:phospholipid binding"/>
    <property type="evidence" value="ECO:0007669"/>
    <property type="project" value="TreeGrafter"/>
</dbReference>
<evidence type="ECO:0000256" key="9">
    <source>
        <dbReference type="ARBA" id="ARBA00048975"/>
    </source>
</evidence>
<reference evidence="11 12" key="1">
    <citation type="submission" date="2018-04" db="EMBL/GenBank/DDBJ databases">
        <title>Genomic Encyclopedia of Archaeal and Bacterial Type Strains, Phase II (KMG-II): from individual species to whole genera.</title>
        <authorList>
            <person name="Goeker M."/>
        </authorList>
    </citation>
    <scope>NUCLEOTIDE SEQUENCE [LARGE SCALE GENOMIC DNA]</scope>
    <source>
        <strain evidence="11 12">DSM 23082</strain>
    </source>
</reference>
<keyword evidence="5" id="KW-0441">Lipid A biosynthesis</keyword>
<sequence length="372" mass="43115">MKYYIIAGEASGDLHASNLMKALKEVDANAEFRFWGGDLMQQQGGTLVKHYKELAFMGFSEVIMNLRTIFKNIKFCKEDISSFNPDVIIFIDYPGFNMRIAEWAKKEGFRTHYYISPQIWAWKENRIKKIKRDVDEMYVILPFEKDFYTEKHDFPVHFVGHPLLDAIDNRPPVDIESFKRNNGLDSRPVIALLPGSRKQEIEKMLEVMLSVTSDYEDYQFVIAGAPSQDEEFYQTFMKKSNIKLIMNKTYDVLGISHAALVTSGTATLETALFKVPEVVCYKGSYISYHIAKRIINLDYISLVNLIMNREVVKELIQNEFNSKNLKIELKKILDEKTRKKIFGDYFELEQKLGGKGASKKTAELIYHKISEQ</sequence>
<dbReference type="Pfam" id="PF02684">
    <property type="entry name" value="LpxB"/>
    <property type="match status" value="1"/>
</dbReference>
<keyword evidence="8" id="KW-0443">Lipid metabolism</keyword>
<dbReference type="AlphaFoldDB" id="A0A2T6ACZ6"/>
<accession>A0A2T6ACZ6</accession>
<dbReference type="Proteomes" id="UP000244174">
    <property type="component" value="Unassembled WGS sequence"/>
</dbReference>
<dbReference type="PANTHER" id="PTHR30372:SF4">
    <property type="entry name" value="LIPID-A-DISACCHARIDE SYNTHASE, MITOCHONDRIAL-RELATED"/>
    <property type="match status" value="1"/>
</dbReference>
<dbReference type="OrthoDB" id="9801642at2"/>
<protein>
    <recommendedName>
        <fullName evidence="3 10">Lipid-A-disaccharide synthase</fullName>
        <ecNumber evidence="2 10">2.4.1.182</ecNumber>
    </recommendedName>
</protein>
<evidence type="ECO:0000256" key="7">
    <source>
        <dbReference type="ARBA" id="ARBA00022679"/>
    </source>
</evidence>
<comment type="function">
    <text evidence="1">Condensation of UDP-2,3-diacylglucosamine and 2,3-diacylglucosamine-1-phosphate to form lipid A disaccharide, a precursor of lipid A, a phosphorylated glycolipid that anchors the lipopolysaccharide to the outer membrane of the cell.</text>
</comment>
<proteinExistence type="predicted"/>
<evidence type="ECO:0000256" key="8">
    <source>
        <dbReference type="ARBA" id="ARBA00023098"/>
    </source>
</evidence>
<evidence type="ECO:0000256" key="3">
    <source>
        <dbReference type="ARBA" id="ARBA00020902"/>
    </source>
</evidence>
<evidence type="ECO:0000313" key="12">
    <source>
        <dbReference type="Proteomes" id="UP000244174"/>
    </source>
</evidence>
<dbReference type="EMBL" id="QBKQ01000004">
    <property type="protein sequence ID" value="PTX41695.1"/>
    <property type="molecule type" value="Genomic_DNA"/>
</dbReference>
<dbReference type="EC" id="2.4.1.182" evidence="2 10"/>
<dbReference type="GO" id="GO:0009245">
    <property type="term" value="P:lipid A biosynthetic process"/>
    <property type="evidence" value="ECO:0007669"/>
    <property type="project" value="UniProtKB-UniRule"/>
</dbReference>
<evidence type="ECO:0000256" key="10">
    <source>
        <dbReference type="NCBIfam" id="TIGR00215"/>
    </source>
</evidence>
<dbReference type="NCBIfam" id="TIGR00215">
    <property type="entry name" value="lpxB"/>
    <property type="match status" value="1"/>
</dbReference>
<evidence type="ECO:0000256" key="5">
    <source>
        <dbReference type="ARBA" id="ARBA00022556"/>
    </source>
</evidence>